<dbReference type="InterPro" id="IPR013830">
    <property type="entry name" value="SGNH_hydro"/>
</dbReference>
<dbReference type="OrthoDB" id="3915838at2759"/>
<dbReference type="Gene3D" id="3.40.50.1110">
    <property type="entry name" value="SGNH hydrolase"/>
    <property type="match status" value="1"/>
</dbReference>
<gene>
    <name evidence="2" type="ORF">BDV25DRAFT_146501</name>
</gene>
<evidence type="ECO:0000313" key="3">
    <source>
        <dbReference type="Proteomes" id="UP000325780"/>
    </source>
</evidence>
<proteinExistence type="predicted"/>
<dbReference type="PANTHER" id="PTHR43784">
    <property type="entry name" value="GDSL-LIKE LIPASE/ACYLHYDROLASE, PUTATIVE (AFU_ORTHOLOGUE AFUA_2G00820)-RELATED"/>
    <property type="match status" value="1"/>
</dbReference>
<organism evidence="2 3">
    <name type="scientific">Aspergillus avenaceus</name>
    <dbReference type="NCBI Taxonomy" id="36643"/>
    <lineage>
        <taxon>Eukaryota</taxon>
        <taxon>Fungi</taxon>
        <taxon>Dikarya</taxon>
        <taxon>Ascomycota</taxon>
        <taxon>Pezizomycotina</taxon>
        <taxon>Eurotiomycetes</taxon>
        <taxon>Eurotiomycetidae</taxon>
        <taxon>Eurotiales</taxon>
        <taxon>Aspergillaceae</taxon>
        <taxon>Aspergillus</taxon>
        <taxon>Aspergillus subgen. Circumdati</taxon>
    </lineage>
</organism>
<evidence type="ECO:0000313" key="2">
    <source>
        <dbReference type="EMBL" id="KAE8155336.1"/>
    </source>
</evidence>
<dbReference type="InterPro" id="IPR053140">
    <property type="entry name" value="GDSL_Rv0518-like"/>
</dbReference>
<keyword evidence="3" id="KW-1185">Reference proteome</keyword>
<keyword evidence="2" id="KW-0378">Hydrolase</keyword>
<dbReference type="GO" id="GO:0016787">
    <property type="term" value="F:hydrolase activity"/>
    <property type="evidence" value="ECO:0007669"/>
    <property type="project" value="UniProtKB-KW"/>
</dbReference>
<reference evidence="2 3" key="1">
    <citation type="submission" date="2019-04" db="EMBL/GenBank/DDBJ databases">
        <title>Friends and foes A comparative genomics study of 23 Aspergillus species from section Flavi.</title>
        <authorList>
            <consortium name="DOE Joint Genome Institute"/>
            <person name="Kjaerbolling I."/>
            <person name="Vesth T."/>
            <person name="Frisvad J.C."/>
            <person name="Nybo J.L."/>
            <person name="Theobald S."/>
            <person name="Kildgaard S."/>
            <person name="Isbrandt T."/>
            <person name="Kuo A."/>
            <person name="Sato A."/>
            <person name="Lyhne E.K."/>
            <person name="Kogle M.E."/>
            <person name="Wiebenga A."/>
            <person name="Kun R.S."/>
            <person name="Lubbers R.J."/>
            <person name="Makela M.R."/>
            <person name="Barry K."/>
            <person name="Chovatia M."/>
            <person name="Clum A."/>
            <person name="Daum C."/>
            <person name="Haridas S."/>
            <person name="He G."/>
            <person name="LaButti K."/>
            <person name="Lipzen A."/>
            <person name="Mondo S."/>
            <person name="Riley R."/>
            <person name="Salamov A."/>
            <person name="Simmons B.A."/>
            <person name="Magnuson J.K."/>
            <person name="Henrissat B."/>
            <person name="Mortensen U.H."/>
            <person name="Larsen T.O."/>
            <person name="Devries R.P."/>
            <person name="Grigoriev I.V."/>
            <person name="Machida M."/>
            <person name="Baker S.E."/>
            <person name="Andersen M.R."/>
        </authorList>
    </citation>
    <scope>NUCLEOTIDE SEQUENCE [LARGE SCALE GENOMIC DNA]</scope>
    <source>
        <strain evidence="2 3">IBT 18842</strain>
    </source>
</reference>
<feature type="domain" description="SGNH hydrolase-type esterase" evidence="1">
    <location>
        <begin position="176"/>
        <end position="370"/>
    </location>
</feature>
<protein>
    <submittedName>
        <fullName evidence="2">SGNH hydrolase-type esterase domain-containing protein</fullName>
    </submittedName>
</protein>
<dbReference type="EMBL" id="ML742023">
    <property type="protein sequence ID" value="KAE8155336.1"/>
    <property type="molecule type" value="Genomic_DNA"/>
</dbReference>
<dbReference type="PANTHER" id="PTHR43784:SF2">
    <property type="entry name" value="GDSL-LIKE LIPASE_ACYLHYDROLASE, PUTATIVE (AFU_ORTHOLOGUE AFUA_2G00820)-RELATED"/>
    <property type="match status" value="1"/>
</dbReference>
<dbReference type="InterPro" id="IPR036514">
    <property type="entry name" value="SGNH_hydro_sf"/>
</dbReference>
<dbReference type="Proteomes" id="UP000325780">
    <property type="component" value="Unassembled WGS sequence"/>
</dbReference>
<sequence>MAEPERWTTSWYAAPCRMPEAGLKGRTFRQIVHLHASGQKLRLRLSNRYGDHPVTLTDISVGRALQGPVVADGVCPVTFNQQAAVTLPPGEDVTSDPVQMTVDSFTNMAISFRLADGECLTGHMSAQQISYVSNKGDVGSATGEIAYLVFPLQTSSWWLIAGVDVVPDVPVNTLVIFGSSTTDGMGSSVNANRRWPNYLARRLQNAGADKFMSVVNAGISGNQLTGSNMPQLAGPAIPTFLLGEPGQRRLAWDVSTQSGATDLIFHIGSNDLRCGMTAEAIIKAYQDMTTEARKRLRRVFGTTILPGGYTPAQAAQRQIVNEWMIQHGREYFDAVFDLGAALEWPSNRDRMDPLYDSGDGIHPNDEGYRVMAEAIDITQLSGSPGVSKDVVKVA</sequence>
<dbReference type="AlphaFoldDB" id="A0A5N6U9P3"/>
<evidence type="ECO:0000259" key="1">
    <source>
        <dbReference type="Pfam" id="PF13472"/>
    </source>
</evidence>
<dbReference type="Pfam" id="PF13472">
    <property type="entry name" value="Lipase_GDSL_2"/>
    <property type="match status" value="1"/>
</dbReference>
<name>A0A5N6U9P3_ASPAV</name>
<accession>A0A5N6U9P3</accession>
<dbReference type="SUPFAM" id="SSF52266">
    <property type="entry name" value="SGNH hydrolase"/>
    <property type="match status" value="1"/>
</dbReference>